<dbReference type="Gene3D" id="3.30.565.10">
    <property type="entry name" value="Histidine kinase-like ATPase, C-terminal domain"/>
    <property type="match status" value="1"/>
</dbReference>
<keyword evidence="3" id="KW-0808">Transferase</keyword>
<dbReference type="EMBL" id="QPJD01000004">
    <property type="protein sequence ID" value="RCW49648.1"/>
    <property type="molecule type" value="Genomic_DNA"/>
</dbReference>
<dbReference type="AlphaFoldDB" id="A0A368W3B7"/>
<keyword evidence="5 10" id="KW-0418">Kinase</keyword>
<evidence type="ECO:0000256" key="2">
    <source>
        <dbReference type="ARBA" id="ARBA00012438"/>
    </source>
</evidence>
<evidence type="ECO:0000313" key="11">
    <source>
        <dbReference type="Proteomes" id="UP000252415"/>
    </source>
</evidence>
<keyword evidence="8" id="KW-0812">Transmembrane</keyword>
<evidence type="ECO:0000256" key="4">
    <source>
        <dbReference type="ARBA" id="ARBA00022741"/>
    </source>
</evidence>
<evidence type="ECO:0000256" key="5">
    <source>
        <dbReference type="ARBA" id="ARBA00022777"/>
    </source>
</evidence>
<keyword evidence="8" id="KW-0472">Membrane</keyword>
<dbReference type="Pfam" id="PF02518">
    <property type="entry name" value="HATPase_c"/>
    <property type="match status" value="1"/>
</dbReference>
<dbReference type="InterPro" id="IPR003594">
    <property type="entry name" value="HATPase_dom"/>
</dbReference>
<feature type="transmembrane region" description="Helical" evidence="8">
    <location>
        <begin position="23"/>
        <end position="46"/>
    </location>
</feature>
<dbReference type="EC" id="2.7.13.3" evidence="2"/>
<dbReference type="PANTHER" id="PTHR34220">
    <property type="entry name" value="SENSOR HISTIDINE KINASE YPDA"/>
    <property type="match status" value="1"/>
</dbReference>
<dbReference type="SUPFAM" id="SSF55874">
    <property type="entry name" value="ATPase domain of HSP90 chaperone/DNA topoisomerase II/histidine kinase"/>
    <property type="match status" value="1"/>
</dbReference>
<dbReference type="OrthoDB" id="9776552at2"/>
<name>A0A368W3B7_9BACL</name>
<dbReference type="InterPro" id="IPR050640">
    <property type="entry name" value="Bact_2-comp_sensor_kinase"/>
</dbReference>
<evidence type="ECO:0000256" key="6">
    <source>
        <dbReference type="ARBA" id="ARBA00022840"/>
    </source>
</evidence>
<evidence type="ECO:0000313" key="10">
    <source>
        <dbReference type="EMBL" id="RCW49648.1"/>
    </source>
</evidence>
<keyword evidence="11" id="KW-1185">Reference proteome</keyword>
<dbReference type="SMART" id="SM00387">
    <property type="entry name" value="HATPase_c"/>
    <property type="match status" value="1"/>
</dbReference>
<comment type="catalytic activity">
    <reaction evidence="1">
        <text>ATP + protein L-histidine = ADP + protein N-phospho-L-histidine.</text>
        <dbReference type="EC" id="2.7.13.3"/>
    </reaction>
</comment>
<dbReference type="GO" id="GO:0016020">
    <property type="term" value="C:membrane"/>
    <property type="evidence" value="ECO:0007669"/>
    <property type="project" value="InterPro"/>
</dbReference>
<evidence type="ECO:0000256" key="7">
    <source>
        <dbReference type="ARBA" id="ARBA00023012"/>
    </source>
</evidence>
<keyword evidence="4" id="KW-0547">Nucleotide-binding</keyword>
<dbReference type="PROSITE" id="PS50109">
    <property type="entry name" value="HIS_KIN"/>
    <property type="match status" value="1"/>
</dbReference>
<evidence type="ECO:0000256" key="8">
    <source>
        <dbReference type="SAM" id="Phobius"/>
    </source>
</evidence>
<keyword evidence="6" id="KW-0067">ATP-binding</keyword>
<dbReference type="GO" id="GO:0000155">
    <property type="term" value="F:phosphorelay sensor kinase activity"/>
    <property type="evidence" value="ECO:0007669"/>
    <property type="project" value="InterPro"/>
</dbReference>
<dbReference type="PRINTS" id="PR00344">
    <property type="entry name" value="BCTRLSENSOR"/>
</dbReference>
<dbReference type="Pfam" id="PF06580">
    <property type="entry name" value="His_kinase"/>
    <property type="match status" value="1"/>
</dbReference>
<protein>
    <recommendedName>
        <fullName evidence="2">histidine kinase</fullName>
        <ecNumber evidence="2">2.7.13.3</ecNumber>
    </recommendedName>
</protein>
<dbReference type="InterPro" id="IPR010559">
    <property type="entry name" value="Sig_transdc_His_kin_internal"/>
</dbReference>
<reference evidence="10 11" key="1">
    <citation type="submission" date="2018-07" db="EMBL/GenBank/DDBJ databases">
        <title>Genomic Encyclopedia of Type Strains, Phase III (KMG-III): the genomes of soil and plant-associated and newly described type strains.</title>
        <authorList>
            <person name="Whitman W."/>
        </authorList>
    </citation>
    <scope>NUCLEOTIDE SEQUENCE [LARGE SCALE GENOMIC DNA]</scope>
    <source>
        <strain evidence="10 11">CECT 7506</strain>
    </source>
</reference>
<dbReference type="Proteomes" id="UP000252415">
    <property type="component" value="Unassembled WGS sequence"/>
</dbReference>
<feature type="domain" description="Histidine kinase" evidence="9">
    <location>
        <begin position="481"/>
        <end position="585"/>
    </location>
</feature>
<dbReference type="Gene3D" id="6.10.340.10">
    <property type="match status" value="1"/>
</dbReference>
<dbReference type="InterPro" id="IPR005467">
    <property type="entry name" value="His_kinase_dom"/>
</dbReference>
<evidence type="ECO:0000256" key="1">
    <source>
        <dbReference type="ARBA" id="ARBA00000085"/>
    </source>
</evidence>
<feature type="transmembrane region" description="Helical" evidence="8">
    <location>
        <begin position="295"/>
        <end position="319"/>
    </location>
</feature>
<keyword evidence="8" id="KW-1133">Transmembrane helix</keyword>
<proteinExistence type="predicted"/>
<dbReference type="GO" id="GO:0005524">
    <property type="term" value="F:ATP binding"/>
    <property type="evidence" value="ECO:0007669"/>
    <property type="project" value="UniProtKB-KW"/>
</dbReference>
<sequence length="591" mass="67240">MFKMPGHPVNHGPIAARSLRRTLVIYLMLGCLLPLVLVGVLTYSSIYSILSNKIKSGISATLMQEAANLENAVINLDLATKQFALDDQISKEVSDYLSLQDSQVFNKAQIMASIKERMNLAAFTNPYLGLTAYLEPGEPGNAESVLFANLDIGKTFSSSTLPEFIHYNGADYFGPHPTQYGSRGSLVLSAMRAVRVPDNRPLFIYMETHYRLIDNILNKQSYGMKVSHVLVNGNNKTAYVEDPELPQNIRDAISQNKIGDYRFLSSRHLFRYASSQGWELIGVVHNSNFNSEIVAWLRTMILVALSTLIFAVLLAWLILRHIYRPLHKVNVEIVSMVENRSSQVSYTNVQEFNFVLENFQDMKDQINQLIHTVETNEKEKGRFEVEKLLSQINPHFLHNTLNTVQWLARMNGQQDIDKLVTLLIKVLHYNLGKKSLIVTVADEIDALRNYMDLQRIRYDYEFHYSLDSDDEALHVAVPRFLLQPLVENAIYHGTGDRGGKVAVTIRIKDDSWVMLRVEDNGTGMDQETAEWLLTDDEAGKKRGLGIGLSYVHRMLKRYYGDQMKLGIESEQNVGTVITIQIPIRRMEEFDD</sequence>
<comment type="caution">
    <text evidence="10">The sequence shown here is derived from an EMBL/GenBank/DDBJ whole genome shotgun (WGS) entry which is preliminary data.</text>
</comment>
<organism evidence="10 11">
    <name type="scientific">Paenibacillus prosopidis</name>
    <dbReference type="NCBI Taxonomy" id="630520"/>
    <lineage>
        <taxon>Bacteria</taxon>
        <taxon>Bacillati</taxon>
        <taxon>Bacillota</taxon>
        <taxon>Bacilli</taxon>
        <taxon>Bacillales</taxon>
        <taxon>Paenibacillaceae</taxon>
        <taxon>Paenibacillus</taxon>
    </lineage>
</organism>
<accession>A0A368W3B7</accession>
<keyword evidence="7" id="KW-0902">Two-component regulatory system</keyword>
<evidence type="ECO:0000259" key="9">
    <source>
        <dbReference type="PROSITE" id="PS50109"/>
    </source>
</evidence>
<dbReference type="InterPro" id="IPR004358">
    <property type="entry name" value="Sig_transdc_His_kin-like_C"/>
</dbReference>
<dbReference type="InterPro" id="IPR036890">
    <property type="entry name" value="HATPase_C_sf"/>
</dbReference>
<gene>
    <name evidence="10" type="ORF">DFP97_104306</name>
</gene>
<evidence type="ECO:0000256" key="3">
    <source>
        <dbReference type="ARBA" id="ARBA00022679"/>
    </source>
</evidence>
<dbReference type="PANTHER" id="PTHR34220:SF7">
    <property type="entry name" value="SENSOR HISTIDINE KINASE YPDA"/>
    <property type="match status" value="1"/>
</dbReference>